<dbReference type="STRING" id="1918946.VPAL9027_00912"/>
<dbReference type="InterPro" id="IPR027417">
    <property type="entry name" value="P-loop_NTPase"/>
</dbReference>
<organism evidence="1 2">
    <name type="scientific">Vibrio palustris</name>
    <dbReference type="NCBI Taxonomy" id="1918946"/>
    <lineage>
        <taxon>Bacteria</taxon>
        <taxon>Pseudomonadati</taxon>
        <taxon>Pseudomonadota</taxon>
        <taxon>Gammaproteobacteria</taxon>
        <taxon>Vibrionales</taxon>
        <taxon>Vibrionaceae</taxon>
        <taxon>Vibrio</taxon>
    </lineage>
</organism>
<evidence type="ECO:0000313" key="1">
    <source>
        <dbReference type="EMBL" id="SJL82970.1"/>
    </source>
</evidence>
<evidence type="ECO:0000313" key="2">
    <source>
        <dbReference type="Proteomes" id="UP000189475"/>
    </source>
</evidence>
<accession>A0A1R4B228</accession>
<sequence length="130" mass="14903">MLYSNDATTDFFQPRFGTSKRSSVHVSSMMQRLAQLSNQRQWILFTGECPRPQVSELSTYQVDFHKVIHMKPSQRHNEVDIVLQAIRRGTASAIVASHRIPAHLRQSLITTGQQHHCEVFFVAQHPSVLH</sequence>
<dbReference type="Proteomes" id="UP000189475">
    <property type="component" value="Unassembled WGS sequence"/>
</dbReference>
<dbReference type="AlphaFoldDB" id="A0A1R4B228"/>
<keyword evidence="2" id="KW-1185">Reference proteome</keyword>
<dbReference type="EMBL" id="FUFT01000002">
    <property type="protein sequence ID" value="SJL82970.1"/>
    <property type="molecule type" value="Genomic_DNA"/>
</dbReference>
<dbReference type="RefSeq" id="WP_235861821.1">
    <property type="nucleotide sequence ID" value="NZ_AP024887.1"/>
</dbReference>
<gene>
    <name evidence="1" type="ORF">VPAL9027_00912</name>
</gene>
<dbReference type="SUPFAM" id="SSF52540">
    <property type="entry name" value="P-loop containing nucleoside triphosphate hydrolases"/>
    <property type="match status" value="1"/>
</dbReference>
<name>A0A1R4B228_9VIBR</name>
<dbReference type="Gene3D" id="3.40.50.300">
    <property type="entry name" value="P-loop containing nucleotide triphosphate hydrolases"/>
    <property type="match status" value="1"/>
</dbReference>
<reference evidence="1 2" key="1">
    <citation type="submission" date="2017-02" db="EMBL/GenBank/DDBJ databases">
        <authorList>
            <person name="Peterson S.W."/>
        </authorList>
    </citation>
    <scope>NUCLEOTIDE SEQUENCE [LARGE SCALE GENOMIC DNA]</scope>
    <source>
        <strain evidence="1 2">CECT 9027</strain>
    </source>
</reference>
<protein>
    <submittedName>
        <fullName evidence="1">Uncharacterized protein</fullName>
    </submittedName>
</protein>
<proteinExistence type="predicted"/>